<sequence length="302" mass="33190">MMPAHQGDSGELRRNEPMSQHVSWRAGGRARQFYRPRHREDFLEFLHARPAQESLFLLGLGSNLLVREGGIDATVVQMHGALKEVKWEEGCLRIEAGVPAPKVARLAARAGCSGAEFLAGIPGTMGGVLAMNAGCYGAEIWNFVCQVETVDRQGVLRWRTPGDYDIGYRSVRLREECRLGPEEWFLSVLLHFPEGDAETARTRIRSLLAQRVADQPLEFPNAGSVFRNPAGGYAARLIEGCGLKGKRIGGAEVSLKHANFIVNRGQATATDIEILIAEIQSRILAEKGVCLHPEVRIVGERA</sequence>
<evidence type="ECO:0000256" key="19">
    <source>
        <dbReference type="HAMAP-Rule" id="MF_00037"/>
    </source>
</evidence>
<keyword evidence="7 19" id="KW-0963">Cytoplasm</keyword>
<evidence type="ECO:0000256" key="10">
    <source>
        <dbReference type="ARBA" id="ARBA00022827"/>
    </source>
</evidence>
<dbReference type="GO" id="GO:0051301">
    <property type="term" value="P:cell division"/>
    <property type="evidence" value="ECO:0007669"/>
    <property type="project" value="UniProtKB-KW"/>
</dbReference>
<evidence type="ECO:0000256" key="7">
    <source>
        <dbReference type="ARBA" id="ARBA00022490"/>
    </source>
</evidence>
<comment type="cofactor">
    <cofactor evidence="1 19">
        <name>FAD</name>
        <dbReference type="ChEBI" id="CHEBI:57692"/>
    </cofactor>
</comment>
<evidence type="ECO:0000256" key="5">
    <source>
        <dbReference type="ARBA" id="ARBA00012518"/>
    </source>
</evidence>
<dbReference type="GO" id="GO:0008762">
    <property type="term" value="F:UDP-N-acetylmuramate dehydrogenase activity"/>
    <property type="evidence" value="ECO:0007669"/>
    <property type="project" value="UniProtKB-UniRule"/>
</dbReference>
<dbReference type="InterPro" id="IPR016166">
    <property type="entry name" value="FAD-bd_PCMH"/>
</dbReference>
<dbReference type="InterPro" id="IPR006094">
    <property type="entry name" value="Oxid_FAD_bind_N"/>
</dbReference>
<evidence type="ECO:0000256" key="6">
    <source>
        <dbReference type="ARBA" id="ARBA00015188"/>
    </source>
</evidence>
<dbReference type="RefSeq" id="WP_273117980.1">
    <property type="nucleotide sequence ID" value="NZ_CP053675.1"/>
</dbReference>
<feature type="active site" evidence="19">
    <location>
        <position position="169"/>
    </location>
</feature>
<dbReference type="GO" id="GO:0071949">
    <property type="term" value="F:FAD binding"/>
    <property type="evidence" value="ECO:0007669"/>
    <property type="project" value="InterPro"/>
</dbReference>
<evidence type="ECO:0000256" key="4">
    <source>
        <dbReference type="ARBA" id="ARBA00004752"/>
    </source>
</evidence>
<feature type="active site" evidence="19">
    <location>
        <position position="294"/>
    </location>
</feature>
<dbReference type="GO" id="GO:0005829">
    <property type="term" value="C:cytosol"/>
    <property type="evidence" value="ECO:0007669"/>
    <property type="project" value="TreeGrafter"/>
</dbReference>
<keyword evidence="16 19" id="KW-0961">Cell wall biogenesis/degradation</keyword>
<comment type="catalytic activity">
    <reaction evidence="18 19">
        <text>UDP-N-acetyl-alpha-D-muramate + NADP(+) = UDP-N-acetyl-3-O-(1-carboxyvinyl)-alpha-D-glucosamine + NADPH + H(+)</text>
        <dbReference type="Rhea" id="RHEA:12248"/>
        <dbReference type="ChEBI" id="CHEBI:15378"/>
        <dbReference type="ChEBI" id="CHEBI:57783"/>
        <dbReference type="ChEBI" id="CHEBI:58349"/>
        <dbReference type="ChEBI" id="CHEBI:68483"/>
        <dbReference type="ChEBI" id="CHEBI:70757"/>
        <dbReference type="EC" id="1.3.1.98"/>
    </reaction>
</comment>
<dbReference type="GeneID" id="301709699"/>
<dbReference type="InterPro" id="IPR036318">
    <property type="entry name" value="FAD-bd_PCMH-like_sf"/>
</dbReference>
<dbReference type="PANTHER" id="PTHR21071">
    <property type="entry name" value="UDP-N-ACETYLENOLPYRUVOYLGLUCOSAMINE REDUCTASE"/>
    <property type="match status" value="1"/>
</dbReference>
<dbReference type="GO" id="GO:0008360">
    <property type="term" value="P:regulation of cell shape"/>
    <property type="evidence" value="ECO:0007669"/>
    <property type="project" value="UniProtKB-KW"/>
</dbReference>
<evidence type="ECO:0000256" key="9">
    <source>
        <dbReference type="ARBA" id="ARBA00022630"/>
    </source>
</evidence>
<evidence type="ECO:0000256" key="15">
    <source>
        <dbReference type="ARBA" id="ARBA00023306"/>
    </source>
</evidence>
<evidence type="ECO:0000313" key="22">
    <source>
        <dbReference type="EMBL" id="QWY76460.1"/>
    </source>
</evidence>
<dbReference type="Gene3D" id="3.30.43.10">
    <property type="entry name" value="Uridine Diphospho-n-acetylenolpyruvylglucosamine Reductase, domain 2"/>
    <property type="match status" value="1"/>
</dbReference>
<dbReference type="SUPFAM" id="SSF56194">
    <property type="entry name" value="Uridine diphospho-N-Acetylenolpyruvylglucosamine reductase, MurB, C-terminal domain"/>
    <property type="match status" value="1"/>
</dbReference>
<evidence type="ECO:0000256" key="8">
    <source>
        <dbReference type="ARBA" id="ARBA00022618"/>
    </source>
</evidence>
<dbReference type="PROSITE" id="PS51387">
    <property type="entry name" value="FAD_PCMH"/>
    <property type="match status" value="1"/>
</dbReference>
<gene>
    <name evidence="19 22" type="primary">murB</name>
    <name evidence="22" type="ORF">JZL65_08035</name>
</gene>
<dbReference type="InterPro" id="IPR011601">
    <property type="entry name" value="MurB_C"/>
</dbReference>
<keyword evidence="9 19" id="KW-0285">Flavoprotein</keyword>
<comment type="function">
    <text evidence="2 19">Cell wall formation.</text>
</comment>
<dbReference type="NCBIfam" id="TIGR00179">
    <property type="entry name" value="murB"/>
    <property type="match status" value="1"/>
</dbReference>
<evidence type="ECO:0000313" key="23">
    <source>
        <dbReference type="Proteomes" id="UP000683551"/>
    </source>
</evidence>
<evidence type="ECO:0000256" key="3">
    <source>
        <dbReference type="ARBA" id="ARBA00004496"/>
    </source>
</evidence>
<dbReference type="NCBIfam" id="NF010480">
    <property type="entry name" value="PRK13905.1"/>
    <property type="match status" value="1"/>
</dbReference>
<keyword evidence="12 19" id="KW-0133">Cell shape</keyword>
<dbReference type="SUPFAM" id="SSF56176">
    <property type="entry name" value="FAD-binding/transporter-associated domain-like"/>
    <property type="match status" value="1"/>
</dbReference>
<dbReference type="PANTHER" id="PTHR21071:SF4">
    <property type="entry name" value="UDP-N-ACETYLENOLPYRUVOYLGLUCOSAMINE REDUCTASE"/>
    <property type="match status" value="1"/>
</dbReference>
<dbReference type="EC" id="1.3.1.98" evidence="5 19"/>
<dbReference type="GO" id="GO:0009252">
    <property type="term" value="P:peptidoglycan biosynthetic process"/>
    <property type="evidence" value="ECO:0007669"/>
    <property type="project" value="UniProtKB-UniRule"/>
</dbReference>
<keyword evidence="11 19" id="KW-0521">NADP</keyword>
<reference evidence="22" key="1">
    <citation type="submission" date="2021-02" db="EMBL/GenBank/DDBJ databases">
        <title>Comparative genomics of Ferrovum myxofaciens strains, predominant extremophile bacteria forming large biofilm stalactites in acid mine ecosystems.</title>
        <authorList>
            <person name="Burkartova K."/>
            <person name="Ridl J."/>
            <person name="Pajer P."/>
            <person name="Falteisek L."/>
        </authorList>
    </citation>
    <scope>NUCLEOTIDE SEQUENCE</scope>
    <source>
        <strain evidence="22">MI1III</strain>
    </source>
</reference>
<keyword evidence="10 19" id="KW-0274">FAD</keyword>
<dbReference type="Proteomes" id="UP000683551">
    <property type="component" value="Chromosome"/>
</dbReference>
<feature type="domain" description="FAD-binding PCMH-type" evidence="21">
    <location>
        <begin position="26"/>
        <end position="195"/>
    </location>
</feature>
<dbReference type="Pfam" id="PF01565">
    <property type="entry name" value="FAD_binding_4"/>
    <property type="match status" value="1"/>
</dbReference>
<keyword evidence="8 19" id="KW-0132">Cell division</keyword>
<dbReference type="InterPro" id="IPR016169">
    <property type="entry name" value="FAD-bd_PCMH_sub2"/>
</dbReference>
<evidence type="ECO:0000256" key="16">
    <source>
        <dbReference type="ARBA" id="ARBA00023316"/>
    </source>
</evidence>
<evidence type="ECO:0000256" key="14">
    <source>
        <dbReference type="ARBA" id="ARBA00023002"/>
    </source>
</evidence>
<comment type="subcellular location">
    <subcellularLocation>
        <location evidence="3 19">Cytoplasm</location>
    </subcellularLocation>
</comment>
<dbReference type="InterPro" id="IPR003170">
    <property type="entry name" value="MurB"/>
</dbReference>
<evidence type="ECO:0000256" key="20">
    <source>
        <dbReference type="SAM" id="MobiDB-lite"/>
    </source>
</evidence>
<evidence type="ECO:0000256" key="17">
    <source>
        <dbReference type="ARBA" id="ARBA00031026"/>
    </source>
</evidence>
<dbReference type="AlphaFoldDB" id="A0A9E6SWN9"/>
<keyword evidence="15 19" id="KW-0131">Cell cycle</keyword>
<evidence type="ECO:0000256" key="13">
    <source>
        <dbReference type="ARBA" id="ARBA00022984"/>
    </source>
</evidence>
<evidence type="ECO:0000256" key="1">
    <source>
        <dbReference type="ARBA" id="ARBA00001974"/>
    </source>
</evidence>
<dbReference type="Pfam" id="PF02873">
    <property type="entry name" value="MurB_C"/>
    <property type="match status" value="1"/>
</dbReference>
<evidence type="ECO:0000256" key="12">
    <source>
        <dbReference type="ARBA" id="ARBA00022960"/>
    </source>
</evidence>
<comment type="similarity">
    <text evidence="19">Belongs to the MurB family.</text>
</comment>
<evidence type="ECO:0000256" key="2">
    <source>
        <dbReference type="ARBA" id="ARBA00003921"/>
    </source>
</evidence>
<dbReference type="Gene3D" id="3.30.465.10">
    <property type="match status" value="1"/>
</dbReference>
<dbReference type="EMBL" id="CP071137">
    <property type="protein sequence ID" value="QWY76460.1"/>
    <property type="molecule type" value="Genomic_DNA"/>
</dbReference>
<evidence type="ECO:0000256" key="11">
    <source>
        <dbReference type="ARBA" id="ARBA00022857"/>
    </source>
</evidence>
<feature type="region of interest" description="Disordered" evidence="20">
    <location>
        <begin position="1"/>
        <end position="23"/>
    </location>
</feature>
<feature type="active site" description="Proton donor" evidence="19">
    <location>
        <position position="224"/>
    </location>
</feature>
<evidence type="ECO:0000256" key="18">
    <source>
        <dbReference type="ARBA" id="ARBA00048914"/>
    </source>
</evidence>
<protein>
    <recommendedName>
        <fullName evidence="6 19">UDP-N-acetylenolpyruvoylglucosamine reductase</fullName>
        <ecNumber evidence="5 19">1.3.1.98</ecNumber>
    </recommendedName>
    <alternativeName>
        <fullName evidence="17 19">UDP-N-acetylmuramate dehydrogenase</fullName>
    </alternativeName>
</protein>
<dbReference type="Gene3D" id="3.90.78.10">
    <property type="entry name" value="UDP-N-acetylenolpyruvoylglucosamine reductase, C-terminal domain"/>
    <property type="match status" value="1"/>
</dbReference>
<proteinExistence type="inferred from homology"/>
<keyword evidence="14 19" id="KW-0560">Oxidoreductase</keyword>
<keyword evidence="13 19" id="KW-0573">Peptidoglycan synthesis</keyword>
<dbReference type="InterPro" id="IPR036635">
    <property type="entry name" value="MurB_C_sf"/>
</dbReference>
<dbReference type="InterPro" id="IPR016167">
    <property type="entry name" value="FAD-bd_PCMH_sub1"/>
</dbReference>
<dbReference type="HAMAP" id="MF_00037">
    <property type="entry name" value="MurB"/>
    <property type="match status" value="1"/>
</dbReference>
<organism evidence="22 23">
    <name type="scientific">Ferrovum myxofaciens</name>
    <dbReference type="NCBI Taxonomy" id="416213"/>
    <lineage>
        <taxon>Bacteria</taxon>
        <taxon>Pseudomonadati</taxon>
        <taxon>Pseudomonadota</taxon>
        <taxon>Betaproteobacteria</taxon>
        <taxon>Ferrovales</taxon>
        <taxon>Ferrovaceae</taxon>
        <taxon>Ferrovum</taxon>
    </lineage>
</organism>
<evidence type="ECO:0000259" key="21">
    <source>
        <dbReference type="PROSITE" id="PS51387"/>
    </source>
</evidence>
<comment type="pathway">
    <text evidence="4 19">Cell wall biogenesis; peptidoglycan biosynthesis.</text>
</comment>
<name>A0A9E6SWN9_9PROT</name>
<accession>A0A9E6SWN9</accession>
<dbReference type="GO" id="GO:0071555">
    <property type="term" value="P:cell wall organization"/>
    <property type="evidence" value="ECO:0007669"/>
    <property type="project" value="UniProtKB-KW"/>
</dbReference>